<dbReference type="CDD" id="cd01129">
    <property type="entry name" value="PulE-GspE-like"/>
    <property type="match status" value="1"/>
</dbReference>
<dbReference type="Gene3D" id="3.30.300.160">
    <property type="entry name" value="Type II secretion system, protein E, N-terminal domain"/>
    <property type="match status" value="1"/>
</dbReference>
<dbReference type="Pfam" id="PF00437">
    <property type="entry name" value="T2SSE"/>
    <property type="match status" value="1"/>
</dbReference>
<evidence type="ECO:0000313" key="6">
    <source>
        <dbReference type="Proteomes" id="UP000001349"/>
    </source>
</evidence>
<proteinExistence type="inferred from homology"/>
<keyword evidence="3" id="KW-0067">ATP-binding</keyword>
<evidence type="ECO:0000256" key="2">
    <source>
        <dbReference type="ARBA" id="ARBA00022741"/>
    </source>
</evidence>
<dbReference type="InterPro" id="IPR037257">
    <property type="entry name" value="T2SS_E_N_sf"/>
</dbReference>
<dbReference type="InterPro" id="IPR001482">
    <property type="entry name" value="T2SS/T4SS_dom"/>
</dbReference>
<dbReference type="SUPFAM" id="SSF52540">
    <property type="entry name" value="P-loop containing nucleoside triphosphate hydrolases"/>
    <property type="match status" value="1"/>
</dbReference>
<protein>
    <submittedName>
        <fullName evidence="5">Type II secretion system protein E</fullName>
    </submittedName>
</protein>
<organism evidence="5 6">
    <name type="scientific">Ruminiclostridium cellulolyticum (strain ATCC 35319 / DSM 5812 / JCM 6584 / H10)</name>
    <name type="common">Clostridium cellulolyticum</name>
    <dbReference type="NCBI Taxonomy" id="394503"/>
    <lineage>
        <taxon>Bacteria</taxon>
        <taxon>Bacillati</taxon>
        <taxon>Bacillota</taxon>
        <taxon>Clostridia</taxon>
        <taxon>Eubacteriales</taxon>
        <taxon>Oscillospiraceae</taxon>
        <taxon>Ruminiclostridium</taxon>
    </lineage>
</organism>
<dbReference type="AlphaFoldDB" id="B8I5K8"/>
<feature type="domain" description="Bacterial type II secretion system protein E" evidence="4">
    <location>
        <begin position="383"/>
        <end position="397"/>
    </location>
</feature>
<dbReference type="FunFam" id="3.30.300.160:FF:000002">
    <property type="entry name" value="Type II secretion system protein E"/>
    <property type="match status" value="1"/>
</dbReference>
<dbReference type="InterPro" id="IPR007831">
    <property type="entry name" value="T2SS_GspE_N"/>
</dbReference>
<evidence type="ECO:0000313" key="5">
    <source>
        <dbReference type="EMBL" id="ACL76744.1"/>
    </source>
</evidence>
<dbReference type="InterPro" id="IPR003593">
    <property type="entry name" value="AAA+_ATPase"/>
</dbReference>
<name>B8I5K8_RUMCH</name>
<dbReference type="SUPFAM" id="SSF160246">
    <property type="entry name" value="EspE N-terminal domain-like"/>
    <property type="match status" value="1"/>
</dbReference>
<evidence type="ECO:0000259" key="4">
    <source>
        <dbReference type="PROSITE" id="PS00662"/>
    </source>
</evidence>
<dbReference type="Pfam" id="PF05157">
    <property type="entry name" value="MshEN"/>
    <property type="match status" value="1"/>
</dbReference>
<accession>B8I5K8</accession>
<dbReference type="EMBL" id="CP001348">
    <property type="protein sequence ID" value="ACL76744.1"/>
    <property type="molecule type" value="Genomic_DNA"/>
</dbReference>
<dbReference type="HOGENOM" id="CLU_013446_2_2_9"/>
<dbReference type="InterPro" id="IPR027417">
    <property type="entry name" value="P-loop_NTPase"/>
</dbReference>
<comment type="similarity">
    <text evidence="1">Belongs to the GSP E family.</text>
</comment>
<dbReference type="FunFam" id="3.30.450.90:FF:000001">
    <property type="entry name" value="Type II secretion system ATPase GspE"/>
    <property type="match status" value="1"/>
</dbReference>
<reference evidence="5 6" key="1">
    <citation type="submission" date="2009-01" db="EMBL/GenBank/DDBJ databases">
        <title>Complete sequence of Clostridium cellulolyticum H10.</title>
        <authorList>
            <consortium name="US DOE Joint Genome Institute"/>
            <person name="Lucas S."/>
            <person name="Copeland A."/>
            <person name="Lapidus A."/>
            <person name="Glavina del Rio T."/>
            <person name="Dalin E."/>
            <person name="Tice H."/>
            <person name="Bruce D."/>
            <person name="Goodwin L."/>
            <person name="Pitluck S."/>
            <person name="Chertkov O."/>
            <person name="Saunders E."/>
            <person name="Brettin T."/>
            <person name="Detter J.C."/>
            <person name="Han C."/>
            <person name="Larimer F."/>
            <person name="Land M."/>
            <person name="Hauser L."/>
            <person name="Kyrpides N."/>
            <person name="Ivanova N."/>
            <person name="Zhou J."/>
            <person name="Richardson P."/>
        </authorList>
    </citation>
    <scope>NUCLEOTIDE SEQUENCE [LARGE SCALE GENOMIC DNA]</scope>
    <source>
        <strain evidence="6">ATCC 35319 / DSM 5812 / JCM 6584 / H10</strain>
    </source>
</reference>
<dbReference type="Proteomes" id="UP000001349">
    <property type="component" value="Chromosome"/>
</dbReference>
<dbReference type="PROSITE" id="PS00662">
    <property type="entry name" value="T2SP_E"/>
    <property type="match status" value="1"/>
</dbReference>
<dbReference type="Gene3D" id="3.40.50.300">
    <property type="entry name" value="P-loop containing nucleotide triphosphate hydrolases"/>
    <property type="match status" value="1"/>
</dbReference>
<dbReference type="GO" id="GO:0005886">
    <property type="term" value="C:plasma membrane"/>
    <property type="evidence" value="ECO:0007669"/>
    <property type="project" value="TreeGrafter"/>
</dbReference>
<dbReference type="SMART" id="SM00382">
    <property type="entry name" value="AAA"/>
    <property type="match status" value="1"/>
</dbReference>
<dbReference type="OrthoDB" id="9808272at2"/>
<evidence type="ECO:0000256" key="3">
    <source>
        <dbReference type="ARBA" id="ARBA00022840"/>
    </source>
</evidence>
<dbReference type="PANTHER" id="PTHR30258">
    <property type="entry name" value="TYPE II SECRETION SYSTEM PROTEIN GSPE-RELATED"/>
    <property type="match status" value="1"/>
</dbReference>
<keyword evidence="6" id="KW-1185">Reference proteome</keyword>
<dbReference type="GO" id="GO:0005524">
    <property type="term" value="F:ATP binding"/>
    <property type="evidence" value="ECO:0007669"/>
    <property type="project" value="UniProtKB-KW"/>
</dbReference>
<dbReference type="Gene3D" id="3.30.450.90">
    <property type="match status" value="1"/>
</dbReference>
<dbReference type="KEGG" id="cce:Ccel_2414"/>
<dbReference type="eggNOG" id="COG2804">
    <property type="taxonomic scope" value="Bacteria"/>
</dbReference>
<sequence>MFNKTRKRLGDLLLEVEMITPNQLESAIEVQKKTSEKLGSILTKLGYVTEDDIIQVLEFQLGIPHVKLEKYNIDKSAYLAIPESIARRYGLIPIKKENGTLTVAMSDPLNVFAIDDLNIYSGMVIQPVIASFDDISKAIDKYYSAQKAMKAVEEFKKEQVSTIKINSDTTEEQNIEEINNAPAVKVINSIIEQAVRNRASDIHIEPFEEYIKIRFRTDGQLCEIMRPEIDIMPAISARIKIIGGMNIAEKRLPQDGRISIEVDGREYDLRVSILPTIFGEKIVIRIADKKAFVLSRSQLGFNEYEEKQFHKMLLNPHGIILVTGPTGSGKTTTLYSAISEINSPDINIITVEDPVECVIEGVNHVQVNTKTGMTFATGLRSILRQDPDVIMIGEIRDRETAEIAVRAAITGHLVLSTLHTNDAPSSVLRLIDMGIEPYMVSSSIVGVIAQRLYKKICNNCKIEYTANDDEKRILGITDKETVLYKGRGCPMCNRTGYRGRHGVYELISITKKHKEMISNRCSEVELRNYSIQNGMVTLRDNLVKKVLAGDTTIDELVRIAYSND</sequence>
<dbReference type="STRING" id="394503.Ccel_2414"/>
<dbReference type="FunFam" id="3.40.50.300:FF:000398">
    <property type="entry name" value="Type IV pilus assembly ATPase PilB"/>
    <property type="match status" value="1"/>
</dbReference>
<gene>
    <name evidence="5" type="ordered locus">Ccel_2414</name>
</gene>
<dbReference type="RefSeq" id="WP_015925833.1">
    <property type="nucleotide sequence ID" value="NC_011898.1"/>
</dbReference>
<dbReference type="PANTHER" id="PTHR30258:SF1">
    <property type="entry name" value="PROTEIN TRANSPORT PROTEIN HOFB HOMOLOG"/>
    <property type="match status" value="1"/>
</dbReference>
<evidence type="ECO:0000256" key="1">
    <source>
        <dbReference type="ARBA" id="ARBA00006611"/>
    </source>
</evidence>
<keyword evidence="2" id="KW-0547">Nucleotide-binding</keyword>
<dbReference type="GO" id="GO:0016887">
    <property type="term" value="F:ATP hydrolysis activity"/>
    <property type="evidence" value="ECO:0007669"/>
    <property type="project" value="TreeGrafter"/>
</dbReference>